<proteinExistence type="predicted"/>
<keyword evidence="1" id="KW-0472">Membrane</keyword>
<protein>
    <submittedName>
        <fullName evidence="2">20267_t:CDS:1</fullName>
    </submittedName>
</protein>
<dbReference type="Proteomes" id="UP000789901">
    <property type="component" value="Unassembled WGS sequence"/>
</dbReference>
<dbReference type="EMBL" id="CAJVQB010000747">
    <property type="protein sequence ID" value="CAG8505268.1"/>
    <property type="molecule type" value="Genomic_DNA"/>
</dbReference>
<evidence type="ECO:0000256" key="1">
    <source>
        <dbReference type="SAM" id="Phobius"/>
    </source>
</evidence>
<evidence type="ECO:0000313" key="2">
    <source>
        <dbReference type="EMBL" id="CAG8505268.1"/>
    </source>
</evidence>
<evidence type="ECO:0000313" key="3">
    <source>
        <dbReference type="Proteomes" id="UP000789901"/>
    </source>
</evidence>
<feature type="transmembrane region" description="Helical" evidence="1">
    <location>
        <begin position="45"/>
        <end position="66"/>
    </location>
</feature>
<organism evidence="2 3">
    <name type="scientific">Gigaspora margarita</name>
    <dbReference type="NCBI Taxonomy" id="4874"/>
    <lineage>
        <taxon>Eukaryota</taxon>
        <taxon>Fungi</taxon>
        <taxon>Fungi incertae sedis</taxon>
        <taxon>Mucoromycota</taxon>
        <taxon>Glomeromycotina</taxon>
        <taxon>Glomeromycetes</taxon>
        <taxon>Diversisporales</taxon>
        <taxon>Gigasporaceae</taxon>
        <taxon>Gigaspora</taxon>
    </lineage>
</organism>
<keyword evidence="1" id="KW-1133">Transmembrane helix</keyword>
<name>A0ABM8W239_GIGMA</name>
<comment type="caution">
    <text evidence="2">The sequence shown here is derived from an EMBL/GenBank/DDBJ whole genome shotgun (WGS) entry which is preliminary data.</text>
</comment>
<sequence length="165" mass="18544">MRTYLPVLKRYKVFLNYGHYKYCSFFHLTQKILTCKVISKMKFTFLLRLFVLGFFSDVVLTSPLVARQELPECPESSLQCRIVQETSVAIPFPNPCDTLAICDYDSGDTAYCTHVDLTCSASEVTLNKFFCSSSGSQCGFTCRDCLIAPDKSMSCSDCKNGINNP</sequence>
<keyword evidence="1" id="KW-0812">Transmembrane</keyword>
<accession>A0ABM8W239</accession>
<gene>
    <name evidence="2" type="ORF">GMARGA_LOCUS2404</name>
</gene>
<keyword evidence="3" id="KW-1185">Reference proteome</keyword>
<reference evidence="2 3" key="1">
    <citation type="submission" date="2021-06" db="EMBL/GenBank/DDBJ databases">
        <authorList>
            <person name="Kallberg Y."/>
            <person name="Tangrot J."/>
            <person name="Rosling A."/>
        </authorList>
    </citation>
    <scope>NUCLEOTIDE SEQUENCE [LARGE SCALE GENOMIC DNA]</scope>
    <source>
        <strain evidence="2 3">120-4 pot B 10/14</strain>
    </source>
</reference>